<organism evidence="3">
    <name type="scientific">Providencia stuartii</name>
    <dbReference type="NCBI Taxonomy" id="588"/>
    <lineage>
        <taxon>Bacteria</taxon>
        <taxon>Pseudomonadati</taxon>
        <taxon>Pseudomonadota</taxon>
        <taxon>Gammaproteobacteria</taxon>
        <taxon>Enterobacterales</taxon>
        <taxon>Morganellaceae</taxon>
        <taxon>Providencia</taxon>
    </lineage>
</organism>
<proteinExistence type="predicted"/>
<name>A0AAI9DDZ6_PROST</name>
<evidence type="ECO:0000256" key="1">
    <source>
        <dbReference type="SAM" id="Coils"/>
    </source>
</evidence>
<keyword evidence="2" id="KW-0472">Membrane</keyword>
<accession>A0AAI9DDZ6</accession>
<comment type="caution">
    <text evidence="3">The sequence shown here is derived from an EMBL/GenBank/DDBJ whole genome shotgun (WGS) entry which is preliminary data.</text>
</comment>
<evidence type="ECO:0000256" key="2">
    <source>
        <dbReference type="SAM" id="Phobius"/>
    </source>
</evidence>
<feature type="coiled-coil region" evidence="1">
    <location>
        <begin position="15"/>
        <end position="42"/>
    </location>
</feature>
<feature type="transmembrane region" description="Helical" evidence="2">
    <location>
        <begin position="64"/>
        <end position="85"/>
    </location>
</feature>
<dbReference type="AlphaFoldDB" id="A0AAI9DDZ6"/>
<feature type="transmembrane region" description="Helical" evidence="2">
    <location>
        <begin position="156"/>
        <end position="178"/>
    </location>
</feature>
<gene>
    <name evidence="3" type="ORF">RG298_003110</name>
</gene>
<keyword evidence="1" id="KW-0175">Coiled coil</keyword>
<sequence>MGIVAFAKKHLTLTSSFARAKKQRLAANNERYQNNIAFEELTFIDEVNTKQCAIANINRGKRDVGAMSFFLVFLVCFVMSSIFFIKEQVETYNSFLGYIGMYEQNYYKYKELNKPLPEIEEKLEKFFGQDNASFGAFLKDYYLGEGFLFESNGGDYVIIFLILFLGAVTSMTGYIIFLRPLPVLVFDREKKYVYSYLKGKVSADRYEYIEYGHAPIMLAVRLYSINTENGELQEEMFLPYASAMSNLNFNTDKEANILVSFVNTFMREGRDAVMDSDYKQPKPLLLLSRNKLPKDFEAQIEAILIKRDKEKALNAQHS</sequence>
<keyword evidence="2" id="KW-1133">Transmembrane helix</keyword>
<keyword evidence="2" id="KW-0812">Transmembrane</keyword>
<protein>
    <submittedName>
        <fullName evidence="3">Uncharacterized protein</fullName>
    </submittedName>
</protein>
<dbReference type="EMBL" id="ABMABF030000010">
    <property type="protein sequence ID" value="EMJ5135358.1"/>
    <property type="molecule type" value="Genomic_DNA"/>
</dbReference>
<evidence type="ECO:0000313" key="3">
    <source>
        <dbReference type="EMBL" id="EMJ5135358.1"/>
    </source>
</evidence>
<reference evidence="3" key="1">
    <citation type="submission" date="2024-02" db="EMBL/GenBank/DDBJ databases">
        <authorList>
            <consortium name="Clinical and Environmental Microbiology Branch: Whole genome sequencing antimicrobial resistance pathogens in the healthcare setting"/>
        </authorList>
    </citation>
    <scope>NUCLEOTIDE SEQUENCE</scope>
    <source>
        <strain evidence="3">2021GO-0154</strain>
    </source>
</reference>